<feature type="domain" description="Acyl-CoA dehydrogenase/oxidase N-terminal" evidence="8">
    <location>
        <begin position="17"/>
        <end position="127"/>
    </location>
</feature>
<dbReference type="InterPro" id="IPR036250">
    <property type="entry name" value="AcylCo_DH-like_C"/>
</dbReference>
<dbReference type="PANTHER" id="PTHR43884:SF12">
    <property type="entry name" value="ISOVALERYL-COA DEHYDROGENASE, MITOCHONDRIAL-RELATED"/>
    <property type="match status" value="1"/>
</dbReference>
<dbReference type="InterPro" id="IPR037069">
    <property type="entry name" value="AcylCoA_DH/ox_N_sf"/>
</dbReference>
<dbReference type="KEGG" id="pacs:FAZ98_15380"/>
<dbReference type="PIRSF" id="PIRSF016578">
    <property type="entry name" value="HsaA"/>
    <property type="match status" value="1"/>
</dbReference>
<dbReference type="FunFam" id="1.20.140.10:FF:000001">
    <property type="entry name" value="Acyl-CoA dehydrogenase"/>
    <property type="match status" value="1"/>
</dbReference>
<evidence type="ECO:0000256" key="1">
    <source>
        <dbReference type="ARBA" id="ARBA00001974"/>
    </source>
</evidence>
<gene>
    <name evidence="9" type="ORF">FAZ98_15380</name>
</gene>
<sequence length="394" mass="43357">MATIDADHQQDAGDYAENETLILDMLDRFLKTEVKPYVHELDAKDEYPHEIVEKMKDMGLFGCLIDTEYGGLGLSTATYAKIVDRISAVWMSVSGIINSHLIMAMTIQRNGTDAQKREFLPRMATGELRGGIGLTEPDCGTDLQAIRTVAKRDGDHYVVNGSKTWITNSKYGNVLALLVKTDPEAQPRHKGMSLLIVEKGPGFEVSRQLEKLGYKGIDTCELNFTNFRVPVSRVIGGEEGLGLKQILSGLELGRINVAARGVGVAQAALDEAVAYSQQRKTFGKPICEHQAIALKLGEMATRVEAARLLTDSAARAYDKGLRCDMEAGMAKYFATEAAVENSMEAMRIHGAYGYSKEYNVERLYRDAPLLTIGEGTNEMQRLIIAKMLIARNPA</sequence>
<evidence type="ECO:0000256" key="4">
    <source>
        <dbReference type="ARBA" id="ARBA00022827"/>
    </source>
</evidence>
<keyword evidence="3" id="KW-0285">Flavoprotein</keyword>
<dbReference type="InterPro" id="IPR006091">
    <property type="entry name" value="Acyl-CoA_Oxase/DH_mid-dom"/>
</dbReference>
<dbReference type="Gene3D" id="1.20.140.10">
    <property type="entry name" value="Butyryl-CoA Dehydrogenase, subunit A, domain 3"/>
    <property type="match status" value="1"/>
</dbReference>
<dbReference type="SUPFAM" id="SSF47203">
    <property type="entry name" value="Acyl-CoA dehydrogenase C-terminal domain-like"/>
    <property type="match status" value="1"/>
</dbReference>
<evidence type="ECO:0000256" key="2">
    <source>
        <dbReference type="ARBA" id="ARBA00009347"/>
    </source>
</evidence>
<dbReference type="Pfam" id="PF02771">
    <property type="entry name" value="Acyl-CoA_dh_N"/>
    <property type="match status" value="1"/>
</dbReference>
<evidence type="ECO:0000259" key="8">
    <source>
        <dbReference type="Pfam" id="PF02771"/>
    </source>
</evidence>
<dbReference type="Pfam" id="PF02770">
    <property type="entry name" value="Acyl-CoA_dh_M"/>
    <property type="match status" value="1"/>
</dbReference>
<dbReference type="InterPro" id="IPR013786">
    <property type="entry name" value="AcylCoA_DH/ox_N"/>
</dbReference>
<organism evidence="9 10">
    <name type="scientific">Paraburkholderia acidisoli</name>
    <dbReference type="NCBI Taxonomy" id="2571748"/>
    <lineage>
        <taxon>Bacteria</taxon>
        <taxon>Pseudomonadati</taxon>
        <taxon>Pseudomonadota</taxon>
        <taxon>Betaproteobacteria</taxon>
        <taxon>Burkholderiales</taxon>
        <taxon>Burkholderiaceae</taxon>
        <taxon>Paraburkholderia</taxon>
    </lineage>
</organism>
<feature type="domain" description="Acyl-CoA dehydrogenase/oxidase C-terminal" evidence="6">
    <location>
        <begin position="242"/>
        <end position="388"/>
    </location>
</feature>
<dbReference type="FunFam" id="2.40.110.10:FF:000002">
    <property type="entry name" value="Acyl-CoA dehydrogenase fadE12"/>
    <property type="match status" value="1"/>
</dbReference>
<keyword evidence="5" id="KW-0560">Oxidoreductase</keyword>
<dbReference type="GO" id="GO:0050660">
    <property type="term" value="F:flavin adenine dinucleotide binding"/>
    <property type="evidence" value="ECO:0007669"/>
    <property type="project" value="InterPro"/>
</dbReference>
<reference evidence="9 10" key="1">
    <citation type="submission" date="2019-12" db="EMBL/GenBank/DDBJ databases">
        <title>Paraburkholderia acidiphila 7Q-K02 sp. nov and Paraburkholderia acidisoli DHF22 sp. nov., two strains isolated from forest soil.</title>
        <authorList>
            <person name="Gao Z."/>
            <person name="Qiu L."/>
        </authorList>
    </citation>
    <scope>NUCLEOTIDE SEQUENCE [LARGE SCALE GENOMIC DNA]</scope>
    <source>
        <strain evidence="9 10">DHF22</strain>
    </source>
</reference>
<dbReference type="InterPro" id="IPR009100">
    <property type="entry name" value="AcylCoA_DH/oxidase_NM_dom_sf"/>
</dbReference>
<dbReference type="Proteomes" id="UP000433577">
    <property type="component" value="Chromosome 2"/>
</dbReference>
<dbReference type="Gene3D" id="1.10.540.10">
    <property type="entry name" value="Acyl-CoA dehydrogenase/oxidase, N-terminal domain"/>
    <property type="match status" value="1"/>
</dbReference>
<dbReference type="SUPFAM" id="SSF56645">
    <property type="entry name" value="Acyl-CoA dehydrogenase NM domain-like"/>
    <property type="match status" value="1"/>
</dbReference>
<comment type="similarity">
    <text evidence="2">Belongs to the acyl-CoA dehydrogenase family.</text>
</comment>
<evidence type="ECO:0000256" key="5">
    <source>
        <dbReference type="ARBA" id="ARBA00023002"/>
    </source>
</evidence>
<dbReference type="EMBL" id="CP046914">
    <property type="protein sequence ID" value="QGZ63186.1"/>
    <property type="molecule type" value="Genomic_DNA"/>
</dbReference>
<proteinExistence type="inferred from homology"/>
<evidence type="ECO:0000256" key="3">
    <source>
        <dbReference type="ARBA" id="ARBA00022630"/>
    </source>
</evidence>
<evidence type="ECO:0000313" key="10">
    <source>
        <dbReference type="Proteomes" id="UP000433577"/>
    </source>
</evidence>
<dbReference type="RefSeq" id="WP_158952179.1">
    <property type="nucleotide sequence ID" value="NZ_CP046914.1"/>
</dbReference>
<dbReference type="GO" id="GO:0003995">
    <property type="term" value="F:acyl-CoA dehydrogenase activity"/>
    <property type="evidence" value="ECO:0007669"/>
    <property type="project" value="TreeGrafter"/>
</dbReference>
<feature type="domain" description="Acyl-CoA oxidase/dehydrogenase middle" evidence="7">
    <location>
        <begin position="132"/>
        <end position="226"/>
    </location>
</feature>
<keyword evidence="4" id="KW-0274">FAD</keyword>
<evidence type="ECO:0000313" key="9">
    <source>
        <dbReference type="EMBL" id="QGZ63186.1"/>
    </source>
</evidence>
<dbReference type="InterPro" id="IPR046373">
    <property type="entry name" value="Acyl-CoA_Oxase/DH_mid-dom_sf"/>
</dbReference>
<dbReference type="InterPro" id="IPR009075">
    <property type="entry name" value="AcylCo_DH/oxidase_C"/>
</dbReference>
<evidence type="ECO:0000259" key="6">
    <source>
        <dbReference type="Pfam" id="PF00441"/>
    </source>
</evidence>
<evidence type="ECO:0000259" key="7">
    <source>
        <dbReference type="Pfam" id="PF02770"/>
    </source>
</evidence>
<protein>
    <submittedName>
        <fullName evidence="9">Acyl-CoA dehydrogenase</fullName>
    </submittedName>
</protein>
<accession>A0A7Z2JFW7</accession>
<dbReference type="AlphaFoldDB" id="A0A7Z2JFW7"/>
<comment type="cofactor">
    <cofactor evidence="1">
        <name>FAD</name>
        <dbReference type="ChEBI" id="CHEBI:57692"/>
    </cofactor>
</comment>
<keyword evidence="10" id="KW-1185">Reference proteome</keyword>
<dbReference type="Pfam" id="PF00441">
    <property type="entry name" value="Acyl-CoA_dh_1"/>
    <property type="match status" value="1"/>
</dbReference>
<dbReference type="Gene3D" id="2.40.110.10">
    <property type="entry name" value="Butyryl-CoA Dehydrogenase, subunit A, domain 2"/>
    <property type="match status" value="1"/>
</dbReference>
<dbReference type="OrthoDB" id="7807987at2"/>
<name>A0A7Z2JFW7_9BURK</name>
<dbReference type="PANTHER" id="PTHR43884">
    <property type="entry name" value="ACYL-COA DEHYDROGENASE"/>
    <property type="match status" value="1"/>
</dbReference>